<sequence length="384" mass="46472">MFLDFIFNKICSYSLDKKREKIKRKIDDVNAYRELAFKDIYDAKEMYNAKLNEIVNFLNGIRNEAEANFKIIVMEELYEVAEIIRKSYDLLFIIIDYNSQIKIFNYKKNYYRTEINFFKRRREECYKVIKVLSLSRRKDARLKWFNEANGTNVKTIDELRDLRGSYYNIDLLIDLCEKDLKNYRKINKLREYIKMLDKKIHVLYDKVKDIDAKIEKLRETIFKYLEGYYKLYKDYLEIINKRFNMEDVFPSYNMLINKIEEMEINGSLLLEVRSTANKIKSIKESREHYSDWDNPIQRNNIARKNYNSINAEYLSIDKKIKYYKKTFYLLMQNRRNAISDLYNSCFKKIVKCKNGGYLVIINEKDKDSNIFIPDLISNKEAINK</sequence>
<dbReference type="EMBL" id="CP019914">
    <property type="protein sequence ID" value="ASJ21091.1"/>
    <property type="molecule type" value="Genomic_DNA"/>
</dbReference>
<organism evidence="1 2">
    <name type="scientific">Brachyspira hampsonii</name>
    <dbReference type="NCBI Taxonomy" id="1287055"/>
    <lineage>
        <taxon>Bacteria</taxon>
        <taxon>Pseudomonadati</taxon>
        <taxon>Spirochaetota</taxon>
        <taxon>Spirochaetia</taxon>
        <taxon>Brachyspirales</taxon>
        <taxon>Brachyspiraceae</taxon>
        <taxon>Brachyspira</taxon>
    </lineage>
</organism>
<accession>A0AAC9TSM2</accession>
<protein>
    <submittedName>
        <fullName evidence="1">Uncharacterized protein</fullName>
    </submittedName>
</protein>
<dbReference type="KEGG" id="bhp:BHAMNSH16_05285"/>
<dbReference type="Proteomes" id="UP000264880">
    <property type="component" value="Chromosome"/>
</dbReference>
<gene>
    <name evidence="1" type="ORF">BHAMNSH16_05285</name>
</gene>
<evidence type="ECO:0000313" key="2">
    <source>
        <dbReference type="Proteomes" id="UP000264880"/>
    </source>
</evidence>
<proteinExistence type="predicted"/>
<dbReference type="AlphaFoldDB" id="A0AAC9TSM2"/>
<dbReference type="RefSeq" id="WP_069732043.1">
    <property type="nucleotide sequence ID" value="NZ_CP019914.1"/>
</dbReference>
<evidence type="ECO:0000313" key="1">
    <source>
        <dbReference type="EMBL" id="ASJ21091.1"/>
    </source>
</evidence>
<name>A0AAC9TSM2_9SPIR</name>
<reference evidence="1 2" key="1">
    <citation type="submission" date="2017-02" db="EMBL/GenBank/DDBJ databases">
        <title>Complete genome sequence of Brachyspira hampsonii genomovar I strain NSH-16 (ATCC BAA-2463).</title>
        <authorList>
            <person name="Mirajkar N.S."/>
            <person name="Gebhart C.J."/>
        </authorList>
    </citation>
    <scope>NUCLEOTIDE SEQUENCE [LARGE SCALE GENOMIC DNA]</scope>
    <source>
        <strain evidence="1 2">NSH-16</strain>
    </source>
</reference>
<keyword evidence="2" id="KW-1185">Reference proteome</keyword>